<dbReference type="PIRSF" id="PIRSF018266">
    <property type="entry name" value="FecR"/>
    <property type="match status" value="1"/>
</dbReference>
<dbReference type="RefSeq" id="WP_202012728.1">
    <property type="nucleotide sequence ID" value="NZ_JAERRB010000006.1"/>
</dbReference>
<reference evidence="3 4" key="1">
    <citation type="submission" date="2021-01" db="EMBL/GenBank/DDBJ databases">
        <title>Chryseolinea sp. Jin1 Genome sequencing and assembly.</title>
        <authorList>
            <person name="Kim I."/>
        </authorList>
    </citation>
    <scope>NUCLEOTIDE SEQUENCE [LARGE SCALE GENOMIC DNA]</scope>
    <source>
        <strain evidence="3 4">Jin1</strain>
    </source>
</reference>
<evidence type="ECO:0000259" key="1">
    <source>
        <dbReference type="Pfam" id="PF04773"/>
    </source>
</evidence>
<dbReference type="EMBL" id="JAERRB010000006">
    <property type="protein sequence ID" value="MBL0743406.1"/>
    <property type="molecule type" value="Genomic_DNA"/>
</dbReference>
<proteinExistence type="predicted"/>
<feature type="domain" description="Protein FecR C-terminal" evidence="2">
    <location>
        <begin position="262"/>
        <end position="327"/>
    </location>
</feature>
<dbReference type="PANTHER" id="PTHR30273">
    <property type="entry name" value="PERIPLASMIC SIGNAL SENSOR AND SIGMA FACTOR ACTIVATOR FECR-RELATED"/>
    <property type="match status" value="1"/>
</dbReference>
<feature type="domain" description="FecR protein" evidence="1">
    <location>
        <begin position="136"/>
        <end position="218"/>
    </location>
</feature>
<evidence type="ECO:0000313" key="3">
    <source>
        <dbReference type="EMBL" id="MBL0743406.1"/>
    </source>
</evidence>
<gene>
    <name evidence="3" type="ORF">JI741_19390</name>
</gene>
<dbReference type="PANTHER" id="PTHR30273:SF2">
    <property type="entry name" value="PROTEIN FECR"/>
    <property type="match status" value="1"/>
</dbReference>
<sequence length="336" mass="37600">MSTNLNHIDDLIGKYLAGEASVEETAFVESWVKADEQNKKYLDQLRTIFTKAAAVKEIQTYDTDAAWKKLKSSMKDGAKVRTLSAQPNPFFMSRAWRVAASVLVILGVGLFAYRMLNPSTVPPLEVATNKTTEADTLPDGSDVFLNRETKLTYSYDKKKKVHLVKLKGEAYFNIQHEDNKTFLVQISDIFIRDIGTAFNVKAYPDSDIIEVVVEQGEVMFYSEKDSGVYLRANGKGIYNKKTKTFTIDQPEANVLSYKTKFFSFSNTDLKSVVEALNDVYDKKIVLRGNVAKCRLTVSFNNESLEQIVEVMKETLNLTVTDSGGQIVLEGTGCVAP</sequence>
<evidence type="ECO:0000259" key="2">
    <source>
        <dbReference type="Pfam" id="PF16344"/>
    </source>
</evidence>
<keyword evidence="4" id="KW-1185">Reference proteome</keyword>
<protein>
    <submittedName>
        <fullName evidence="3">FecR domain-containing protein</fullName>
    </submittedName>
</protein>
<name>A0ABS1KYJ0_9BACT</name>
<dbReference type="Pfam" id="PF04773">
    <property type="entry name" value="FecR"/>
    <property type="match status" value="1"/>
</dbReference>
<dbReference type="InterPro" id="IPR012373">
    <property type="entry name" value="Ferrdict_sens_TM"/>
</dbReference>
<evidence type="ECO:0000313" key="4">
    <source>
        <dbReference type="Proteomes" id="UP000613030"/>
    </source>
</evidence>
<organism evidence="3 4">
    <name type="scientific">Chryseolinea lacunae</name>
    <dbReference type="NCBI Taxonomy" id="2801331"/>
    <lineage>
        <taxon>Bacteria</taxon>
        <taxon>Pseudomonadati</taxon>
        <taxon>Bacteroidota</taxon>
        <taxon>Cytophagia</taxon>
        <taxon>Cytophagales</taxon>
        <taxon>Fulvivirgaceae</taxon>
        <taxon>Chryseolinea</taxon>
    </lineage>
</organism>
<dbReference type="InterPro" id="IPR032508">
    <property type="entry name" value="FecR_C"/>
</dbReference>
<accession>A0ABS1KYJ0</accession>
<dbReference type="Proteomes" id="UP000613030">
    <property type="component" value="Unassembled WGS sequence"/>
</dbReference>
<dbReference type="Gene3D" id="2.60.120.1440">
    <property type="match status" value="1"/>
</dbReference>
<dbReference type="InterPro" id="IPR006860">
    <property type="entry name" value="FecR"/>
</dbReference>
<dbReference type="Gene3D" id="3.55.50.30">
    <property type="match status" value="1"/>
</dbReference>
<comment type="caution">
    <text evidence="3">The sequence shown here is derived from an EMBL/GenBank/DDBJ whole genome shotgun (WGS) entry which is preliminary data.</text>
</comment>
<dbReference type="Pfam" id="PF16344">
    <property type="entry name" value="FecR_C"/>
    <property type="match status" value="1"/>
</dbReference>